<feature type="transmembrane region" description="Helical" evidence="1">
    <location>
        <begin position="242"/>
        <end position="265"/>
    </location>
</feature>
<comment type="caution">
    <text evidence="2">The sequence shown here is derived from an EMBL/GenBank/DDBJ whole genome shotgun (WGS) entry which is preliminary data.</text>
</comment>
<dbReference type="EMBL" id="MU003872">
    <property type="protein sequence ID" value="KAF2716505.1"/>
    <property type="molecule type" value="Genomic_DNA"/>
</dbReference>
<dbReference type="InterPro" id="IPR027417">
    <property type="entry name" value="P-loop_NTPase"/>
</dbReference>
<dbReference type="PANTHER" id="PTHR36978">
    <property type="entry name" value="P-LOOP CONTAINING NUCLEOTIDE TRIPHOSPHATE HYDROLASE"/>
    <property type="match status" value="1"/>
</dbReference>
<accession>A0A9P4UL25</accession>
<dbReference type="PANTHER" id="PTHR36978:SF3">
    <property type="entry name" value="P-LOOP CONTAINING NUCLEOSIDE TRIPHOSPHATE HYDROLASE PROTEIN"/>
    <property type="match status" value="1"/>
</dbReference>
<dbReference type="Pfam" id="PF17784">
    <property type="entry name" value="Sulfotransfer_4"/>
    <property type="match status" value="1"/>
</dbReference>
<evidence type="ECO:0000256" key="1">
    <source>
        <dbReference type="SAM" id="Phobius"/>
    </source>
</evidence>
<keyword evidence="1" id="KW-0812">Transmembrane</keyword>
<organism evidence="2 3">
    <name type="scientific">Polychaeton citri CBS 116435</name>
    <dbReference type="NCBI Taxonomy" id="1314669"/>
    <lineage>
        <taxon>Eukaryota</taxon>
        <taxon>Fungi</taxon>
        <taxon>Dikarya</taxon>
        <taxon>Ascomycota</taxon>
        <taxon>Pezizomycotina</taxon>
        <taxon>Dothideomycetes</taxon>
        <taxon>Dothideomycetidae</taxon>
        <taxon>Capnodiales</taxon>
        <taxon>Capnodiaceae</taxon>
        <taxon>Polychaeton</taxon>
    </lineage>
</organism>
<dbReference type="SUPFAM" id="SSF52540">
    <property type="entry name" value="P-loop containing nucleoside triphosphate hydrolases"/>
    <property type="match status" value="1"/>
</dbReference>
<proteinExistence type="predicted"/>
<gene>
    <name evidence="2" type="ORF">K431DRAFT_235223</name>
</gene>
<dbReference type="Gene3D" id="3.40.50.300">
    <property type="entry name" value="P-loop containing nucleotide triphosphate hydrolases"/>
    <property type="match status" value="1"/>
</dbReference>
<keyword evidence="1" id="KW-1133">Transmembrane helix</keyword>
<name>A0A9P4UL25_9PEZI</name>
<dbReference type="AlphaFoldDB" id="A0A9P4UL25"/>
<dbReference type="Proteomes" id="UP000799441">
    <property type="component" value="Unassembled WGS sequence"/>
</dbReference>
<keyword evidence="3" id="KW-1185">Reference proteome</keyword>
<dbReference type="OrthoDB" id="408152at2759"/>
<evidence type="ECO:0000313" key="3">
    <source>
        <dbReference type="Proteomes" id="UP000799441"/>
    </source>
</evidence>
<evidence type="ECO:0000313" key="2">
    <source>
        <dbReference type="EMBL" id="KAF2716505.1"/>
    </source>
</evidence>
<keyword evidence="1" id="KW-0472">Membrane</keyword>
<sequence length="267" mass="30121">MRNYETQPSPVYRDDKGLKVIAAGQWGCSTGTLQAAFGRIFQLTVFAPCMNGPDLVPSIPFSKHAINALNEPDRFTRQTMLSSLVASYSASIDFPGFAFLPELLDMYPDAKVVLNKPSSPEAWASSLRSGVGFFCSPLYLACIFWLPQAYWHCQLQRTCVNVFKRRYGVNDVFSTECLRRHSQWVHVTAAARRKQVLEWEPSHGWEPLCRFLGRDIPQVPIPMADTRVCLEDVKRSLVLKGLAVWIGILLLFAAAAYITTIMYALHR</sequence>
<protein>
    <submittedName>
        <fullName evidence="2">Uncharacterized protein</fullName>
    </submittedName>
</protein>
<dbReference type="InterPro" id="IPR040632">
    <property type="entry name" value="Sulfotransfer_4"/>
</dbReference>
<reference evidence="2" key="1">
    <citation type="journal article" date="2020" name="Stud. Mycol.">
        <title>101 Dothideomycetes genomes: a test case for predicting lifestyles and emergence of pathogens.</title>
        <authorList>
            <person name="Haridas S."/>
            <person name="Albert R."/>
            <person name="Binder M."/>
            <person name="Bloem J."/>
            <person name="Labutti K."/>
            <person name="Salamov A."/>
            <person name="Andreopoulos B."/>
            <person name="Baker S."/>
            <person name="Barry K."/>
            <person name="Bills G."/>
            <person name="Bluhm B."/>
            <person name="Cannon C."/>
            <person name="Castanera R."/>
            <person name="Culley D."/>
            <person name="Daum C."/>
            <person name="Ezra D."/>
            <person name="Gonzalez J."/>
            <person name="Henrissat B."/>
            <person name="Kuo A."/>
            <person name="Liang C."/>
            <person name="Lipzen A."/>
            <person name="Lutzoni F."/>
            <person name="Magnuson J."/>
            <person name="Mondo S."/>
            <person name="Nolan M."/>
            <person name="Ohm R."/>
            <person name="Pangilinan J."/>
            <person name="Park H.-J."/>
            <person name="Ramirez L."/>
            <person name="Alfaro M."/>
            <person name="Sun H."/>
            <person name="Tritt A."/>
            <person name="Yoshinaga Y."/>
            <person name="Zwiers L.-H."/>
            <person name="Turgeon B."/>
            <person name="Goodwin S."/>
            <person name="Spatafora J."/>
            <person name="Crous P."/>
            <person name="Grigoriev I."/>
        </authorList>
    </citation>
    <scope>NUCLEOTIDE SEQUENCE</scope>
    <source>
        <strain evidence="2">CBS 116435</strain>
    </source>
</reference>